<evidence type="ECO:0000259" key="1">
    <source>
        <dbReference type="PROSITE" id="PS51464"/>
    </source>
</evidence>
<dbReference type="PROSITE" id="PS51464">
    <property type="entry name" value="SIS"/>
    <property type="match status" value="1"/>
</dbReference>
<dbReference type="GO" id="GO:0006047">
    <property type="term" value="P:UDP-N-acetylglucosamine metabolic process"/>
    <property type="evidence" value="ECO:0007669"/>
    <property type="project" value="TreeGrafter"/>
</dbReference>
<protein>
    <submittedName>
        <fullName evidence="2">Glutamine--fructose-6-phosphate aminotransferase [isomerizing]</fullName>
        <ecNumber evidence="2">2.6.1.16</ecNumber>
    </submittedName>
</protein>
<dbReference type="GO" id="GO:0006002">
    <property type="term" value="P:fructose 6-phosphate metabolic process"/>
    <property type="evidence" value="ECO:0007669"/>
    <property type="project" value="TreeGrafter"/>
</dbReference>
<dbReference type="GO" id="GO:0004360">
    <property type="term" value="F:glutamine-fructose-6-phosphate transaminase (isomerizing) activity"/>
    <property type="evidence" value="ECO:0007669"/>
    <property type="project" value="UniProtKB-EC"/>
</dbReference>
<dbReference type="EC" id="2.6.1.16" evidence="2"/>
<name>A0A645JKS1_9ZZZZ</name>
<dbReference type="GO" id="GO:0006487">
    <property type="term" value="P:protein N-linked glycosylation"/>
    <property type="evidence" value="ECO:0007669"/>
    <property type="project" value="TreeGrafter"/>
</dbReference>
<dbReference type="GO" id="GO:0097367">
    <property type="term" value="F:carbohydrate derivative binding"/>
    <property type="evidence" value="ECO:0007669"/>
    <property type="project" value="InterPro"/>
</dbReference>
<sequence>MVALADEPRLFEKIISNVKTVKARGASVILVTNNEEFKEDPEICDHLVRIPACPAELSASLSILPMQLLAYYVGVYRGCDIDKPRNLAKSVTVE</sequence>
<dbReference type="PANTHER" id="PTHR10937">
    <property type="entry name" value="GLUCOSAMINE--FRUCTOSE-6-PHOSPHATE AMINOTRANSFERASE, ISOMERIZING"/>
    <property type="match status" value="1"/>
</dbReference>
<feature type="domain" description="SIS" evidence="1">
    <location>
        <begin position="1"/>
        <end position="84"/>
    </location>
</feature>
<organism evidence="2">
    <name type="scientific">bioreactor metagenome</name>
    <dbReference type="NCBI Taxonomy" id="1076179"/>
    <lineage>
        <taxon>unclassified sequences</taxon>
        <taxon>metagenomes</taxon>
        <taxon>ecological metagenomes</taxon>
    </lineage>
</organism>
<comment type="caution">
    <text evidence="2">The sequence shown here is derived from an EMBL/GenBank/DDBJ whole genome shotgun (WGS) entry which is preliminary data.</text>
</comment>
<gene>
    <name evidence="2" type="primary">glmS_73</name>
    <name evidence="2" type="ORF">SDC9_211795</name>
</gene>
<dbReference type="AlphaFoldDB" id="A0A645JKS1"/>
<dbReference type="InterPro" id="IPR046348">
    <property type="entry name" value="SIS_dom_sf"/>
</dbReference>
<dbReference type="InterPro" id="IPR035490">
    <property type="entry name" value="GlmS/FrlB_SIS"/>
</dbReference>
<reference evidence="2" key="1">
    <citation type="submission" date="2019-08" db="EMBL/GenBank/DDBJ databases">
        <authorList>
            <person name="Kucharzyk K."/>
            <person name="Murdoch R.W."/>
            <person name="Higgins S."/>
            <person name="Loffler F."/>
        </authorList>
    </citation>
    <scope>NUCLEOTIDE SEQUENCE</scope>
</reference>
<dbReference type="Gene3D" id="3.40.50.10490">
    <property type="entry name" value="Glucose-6-phosphate isomerase like protein, domain 1"/>
    <property type="match status" value="1"/>
</dbReference>
<dbReference type="CDD" id="cd05009">
    <property type="entry name" value="SIS_GlmS_GlmD_2"/>
    <property type="match status" value="1"/>
</dbReference>
<proteinExistence type="predicted"/>
<dbReference type="InterPro" id="IPR001347">
    <property type="entry name" value="SIS_dom"/>
</dbReference>
<dbReference type="SUPFAM" id="SSF53697">
    <property type="entry name" value="SIS domain"/>
    <property type="match status" value="1"/>
</dbReference>
<dbReference type="EMBL" id="VSSQ01144351">
    <property type="protein sequence ID" value="MPN64026.1"/>
    <property type="molecule type" value="Genomic_DNA"/>
</dbReference>
<evidence type="ECO:0000313" key="2">
    <source>
        <dbReference type="EMBL" id="MPN64026.1"/>
    </source>
</evidence>
<accession>A0A645JKS1</accession>
<keyword evidence="2" id="KW-0808">Transferase</keyword>
<keyword evidence="2" id="KW-0032">Aminotransferase</keyword>
<dbReference type="PANTHER" id="PTHR10937:SF0">
    <property type="entry name" value="GLUTAMINE--FRUCTOSE-6-PHOSPHATE TRANSAMINASE (ISOMERIZING)"/>
    <property type="match status" value="1"/>
</dbReference>
<dbReference type="GO" id="GO:0005829">
    <property type="term" value="C:cytosol"/>
    <property type="evidence" value="ECO:0007669"/>
    <property type="project" value="TreeGrafter"/>
</dbReference>